<dbReference type="SUPFAM" id="SSF55729">
    <property type="entry name" value="Acyl-CoA N-acyltransferases (Nat)"/>
    <property type="match status" value="1"/>
</dbReference>
<keyword evidence="2" id="KW-1185">Reference proteome</keyword>
<gene>
    <name evidence="1" type="ORF">GCM10022210_12320</name>
</gene>
<comment type="caution">
    <text evidence="1">The sequence shown here is derived from an EMBL/GenBank/DDBJ whole genome shotgun (WGS) entry which is preliminary data.</text>
</comment>
<dbReference type="EMBL" id="BAAAZC010000008">
    <property type="protein sequence ID" value="GAA3965379.1"/>
    <property type="molecule type" value="Genomic_DNA"/>
</dbReference>
<accession>A0ABP7PHR5</accession>
<reference evidence="2" key="1">
    <citation type="journal article" date="2019" name="Int. J. Syst. Evol. Microbiol.">
        <title>The Global Catalogue of Microorganisms (GCM) 10K type strain sequencing project: providing services to taxonomists for standard genome sequencing and annotation.</title>
        <authorList>
            <consortium name="The Broad Institute Genomics Platform"/>
            <consortium name="The Broad Institute Genome Sequencing Center for Infectious Disease"/>
            <person name="Wu L."/>
            <person name="Ma J."/>
        </authorList>
    </citation>
    <scope>NUCLEOTIDE SEQUENCE [LARGE SCALE GENOMIC DNA]</scope>
    <source>
        <strain evidence="2">JCM 16601</strain>
    </source>
</reference>
<dbReference type="Gene3D" id="3.40.630.30">
    <property type="match status" value="1"/>
</dbReference>
<evidence type="ECO:0000313" key="1">
    <source>
        <dbReference type="EMBL" id="GAA3965379.1"/>
    </source>
</evidence>
<sequence>MNTDILSAITFEAASTTEHFEQIIALQNQNLYKSLSSHQQEQQGFVFAEHTLDLLQTMATQIPQVIALHQGKVIGYNLAMTAAMETELPSLEPMFREFHKAEYKGRVLTDYQFFVGGQVCVDKDFRGLGLLSKLYNASAGLVGSAYELCVTEIAVRNTKSLAIHQKMGFEVVSTHNDGLEDWNVVAWDIRNR</sequence>
<organism evidence="1 2">
    <name type="scientific">Mucilaginibacter dorajii</name>
    <dbReference type="NCBI Taxonomy" id="692994"/>
    <lineage>
        <taxon>Bacteria</taxon>
        <taxon>Pseudomonadati</taxon>
        <taxon>Bacteroidota</taxon>
        <taxon>Sphingobacteriia</taxon>
        <taxon>Sphingobacteriales</taxon>
        <taxon>Sphingobacteriaceae</taxon>
        <taxon>Mucilaginibacter</taxon>
    </lineage>
</organism>
<protein>
    <recommendedName>
        <fullName evidence="3">N-acetyltransferase domain-containing protein</fullName>
    </recommendedName>
</protein>
<dbReference type="InterPro" id="IPR016181">
    <property type="entry name" value="Acyl_CoA_acyltransferase"/>
</dbReference>
<evidence type="ECO:0008006" key="3">
    <source>
        <dbReference type="Google" id="ProtNLM"/>
    </source>
</evidence>
<proteinExistence type="predicted"/>
<name>A0ABP7PHR5_9SPHI</name>
<dbReference type="Proteomes" id="UP001500742">
    <property type="component" value="Unassembled WGS sequence"/>
</dbReference>
<dbReference type="RefSeq" id="WP_259092542.1">
    <property type="nucleotide sequence ID" value="NZ_BAAAZC010000008.1"/>
</dbReference>
<evidence type="ECO:0000313" key="2">
    <source>
        <dbReference type="Proteomes" id="UP001500742"/>
    </source>
</evidence>